<name>A0A8E0QTV5_9EURO</name>
<protein>
    <submittedName>
        <fullName evidence="2">Uncharacterized protein</fullName>
    </submittedName>
</protein>
<feature type="transmembrane region" description="Helical" evidence="1">
    <location>
        <begin position="41"/>
        <end position="63"/>
    </location>
</feature>
<feature type="transmembrane region" description="Helical" evidence="1">
    <location>
        <begin position="196"/>
        <end position="218"/>
    </location>
</feature>
<keyword evidence="1" id="KW-1133">Transmembrane helix</keyword>
<sequence>MGGWWDDFSNNLATDLSPFITLFGEAPTKQYLIECLSPVDAVIFAIAPLGVITAVVSAIRVTGPPSLRAFIGRPQEGSGTAEAEPCSSTSREVCELYTNGGGIARVLGHPKLLEIVHKQQYFKHEFMRSMSAPATAGIYPFEEFVEWSKEWIEERRRETHVETGTEAQEEPNEGKLCFAPNPNLTLNIGIRFYPTWVLVTIAGVGAFLQLGILIWVAIARYRLAWTRGDFQDCYGVPRPFEYWDGPVRPTGGREHERTRLFSKLELERHIATLLGPAGHPTNQSDRYITSWKDAGVAPKTLALGGALGSTVVGFALQFLGLRACHSTVAVAQLTLTLLMSMVRSWLRSSRLAEREVCLADQRELHAGHELDWLALYIGHIGLPRCQRKWMVSPRRSYQNVESVTTRLENSRLIHTYFGNEKTVVLSGFGAVKRADRSPFFSSEWHDKWKVPETWRFRHHFLTDHHYISDRPGMEETGAVFLYRARLAQLTKDWDDQLVRVRSAAPSLARAIEATANLLFTADDIVLGDGWDAHFVIHWAVPSSARVPTAHLGIMSTSLFIYTQELFSIFFASILHMVRDLGGTTGTTTETGKNEVRNTNIIQIQKAFVDNGLGSVHDVMTCIFPALKRQGKLPKARRKADLGS</sequence>
<comment type="caution">
    <text evidence="2">The sequence shown here is derived from an EMBL/GenBank/DDBJ whole genome shotgun (WGS) entry which is preliminary data.</text>
</comment>
<dbReference type="RefSeq" id="XP_043145939.1">
    <property type="nucleotide sequence ID" value="XM_043290004.1"/>
</dbReference>
<dbReference type="Proteomes" id="UP000036893">
    <property type="component" value="Unassembled WGS sequence"/>
</dbReference>
<proteinExistence type="predicted"/>
<organism evidence="2 3">
    <name type="scientific">Aspergillus udagawae</name>
    <dbReference type="NCBI Taxonomy" id="91492"/>
    <lineage>
        <taxon>Eukaryota</taxon>
        <taxon>Fungi</taxon>
        <taxon>Dikarya</taxon>
        <taxon>Ascomycota</taxon>
        <taxon>Pezizomycotina</taxon>
        <taxon>Eurotiomycetes</taxon>
        <taxon>Eurotiomycetidae</taxon>
        <taxon>Eurotiales</taxon>
        <taxon>Aspergillaceae</taxon>
        <taxon>Aspergillus</taxon>
        <taxon>Aspergillus subgen. Fumigati</taxon>
    </lineage>
</organism>
<gene>
    <name evidence="2" type="ORF">Aud_005070</name>
</gene>
<evidence type="ECO:0000256" key="1">
    <source>
        <dbReference type="SAM" id="Phobius"/>
    </source>
</evidence>
<accession>A0A8E0QTV5</accession>
<keyword evidence="1" id="KW-0472">Membrane</keyword>
<dbReference type="EMBL" id="BBXM02000003">
    <property type="protein sequence ID" value="GIC88673.1"/>
    <property type="molecule type" value="Genomic_DNA"/>
</dbReference>
<evidence type="ECO:0000313" key="3">
    <source>
        <dbReference type="Proteomes" id="UP000036893"/>
    </source>
</evidence>
<dbReference type="AlphaFoldDB" id="A0A8E0QTV5"/>
<evidence type="ECO:0000313" key="2">
    <source>
        <dbReference type="EMBL" id="GIC88673.1"/>
    </source>
</evidence>
<reference evidence="2" key="2">
    <citation type="submission" date="2021-01" db="EMBL/GenBank/DDBJ databases">
        <title>Pan-genome distribution and transcriptional activeness of fungal secondary metabolism genes in Aspergillus section Fumigati.</title>
        <authorList>
            <person name="Takahashi H."/>
            <person name="Umemura M."/>
            <person name="Ninomiya A."/>
            <person name="Kusuya Y."/>
            <person name="Urayama S."/>
            <person name="Shimizu M."/>
            <person name="Watanabe A."/>
            <person name="Kamei K."/>
            <person name="Yaguchi T."/>
            <person name="Hagiwara D."/>
        </authorList>
    </citation>
    <scope>NUCLEOTIDE SEQUENCE</scope>
    <source>
        <strain evidence="2">IFM 46973</strain>
    </source>
</reference>
<reference evidence="2" key="1">
    <citation type="journal article" date="2015" name="Genome Announc.">
        <title>Draft Genome Sequence of the Pathogenic Filamentous Fungus Aspergillus udagawae Strain IFM 46973T.</title>
        <authorList>
            <person name="Kusuya Y."/>
            <person name="Takahashi-Nakaguchi A."/>
            <person name="Takahashi H."/>
            <person name="Yaguchi T."/>
        </authorList>
    </citation>
    <scope>NUCLEOTIDE SEQUENCE</scope>
    <source>
        <strain evidence="2">IFM 46973</strain>
    </source>
</reference>
<dbReference type="GeneID" id="66992546"/>
<keyword evidence="1" id="KW-0812">Transmembrane</keyword>